<dbReference type="EC" id="4.1.99.12" evidence="3 7"/>
<comment type="cofactor">
    <cofactor evidence="7">
        <name>Mg(2+)</name>
        <dbReference type="ChEBI" id="CHEBI:18420"/>
    </cofactor>
    <cofactor evidence="7">
        <name>Mn(2+)</name>
        <dbReference type="ChEBI" id="CHEBI:29035"/>
    </cofactor>
    <text evidence="7">Binds 2 divalent metal cations per subunit. Magnesium or manganese.</text>
</comment>
<evidence type="ECO:0000256" key="4">
    <source>
        <dbReference type="ARBA" id="ARBA00018836"/>
    </source>
</evidence>
<evidence type="ECO:0000256" key="2">
    <source>
        <dbReference type="ARBA" id="ARBA00004904"/>
    </source>
</evidence>
<keyword evidence="7" id="KW-0464">Manganese</keyword>
<reference evidence="8 9" key="1">
    <citation type="submission" date="2022-11" db="EMBL/GenBank/DDBJ databases">
        <title>Host association and intracellularity evolved multiple times independently in the Rickettsiales.</title>
        <authorList>
            <person name="Castelli M."/>
            <person name="Nardi T."/>
            <person name="Gammuto L."/>
            <person name="Bellinzona G."/>
            <person name="Sabaneyeva E."/>
            <person name="Potekhin A."/>
            <person name="Serra V."/>
            <person name="Petroni G."/>
            <person name="Sassera D."/>
        </authorList>
    </citation>
    <scope>NUCLEOTIDE SEQUENCE [LARGE SCALE GENOMIC DNA]</scope>
    <source>
        <strain evidence="8 9">NDG2</strain>
    </source>
</reference>
<dbReference type="Gene3D" id="3.90.870.10">
    <property type="entry name" value="DHBP synthase"/>
    <property type="match status" value="1"/>
</dbReference>
<dbReference type="InterPro" id="IPR000422">
    <property type="entry name" value="DHBP_synthase_RibB"/>
</dbReference>
<dbReference type="PANTHER" id="PTHR21327:SF18">
    <property type="entry name" value="3,4-DIHYDROXY-2-BUTANONE 4-PHOSPHATE SYNTHASE"/>
    <property type="match status" value="1"/>
</dbReference>
<dbReference type="NCBIfam" id="TIGR00506">
    <property type="entry name" value="ribB"/>
    <property type="match status" value="1"/>
</dbReference>
<comment type="pathway">
    <text evidence="2 7">Cofactor biosynthesis; riboflavin biosynthesis; 2-hydroxy-3-oxobutyl phosphate from D-ribulose 5-phosphate: step 1/1.</text>
</comment>
<name>A0ABZ0ULN6_9RICK</name>
<dbReference type="EMBL" id="CP110820">
    <property type="protein sequence ID" value="WPX96422.1"/>
    <property type="molecule type" value="Genomic_DNA"/>
</dbReference>
<evidence type="ECO:0000256" key="5">
    <source>
        <dbReference type="ARBA" id="ARBA00022619"/>
    </source>
</evidence>
<comment type="similarity">
    <text evidence="7">Belongs to the DHBP synthase family.</text>
</comment>
<protein>
    <recommendedName>
        <fullName evidence="4 7">3,4-dihydroxy-2-butanone 4-phosphate synthase</fullName>
        <shortName evidence="7">DHBP synthase</shortName>
        <ecNumber evidence="3 7">4.1.99.12</ecNumber>
    </recommendedName>
</protein>
<dbReference type="RefSeq" id="WP_323733233.1">
    <property type="nucleotide sequence ID" value="NZ_CP110820.1"/>
</dbReference>
<sequence>MFNSIEEIIKEAQLGKPFILIDDEDRENEGDIIIPAEYVSVEVIKLMIMFARGLICVAIDQKTADKFDLKLHPRRNVDELETAFTYSIDAKKGGSTGMSAADKVNTILKLVEQNSTVDDFKVPGHVYPVVAKPKGVLERRGHTEAAVDIANLAKLKPVMVICEIINDDGTMARRDDLFKFAKTHNIKISSVEKLVQYIKAQPSQ</sequence>
<keyword evidence="7" id="KW-0460">Magnesium</keyword>
<evidence type="ECO:0000313" key="9">
    <source>
        <dbReference type="Proteomes" id="UP001327219"/>
    </source>
</evidence>
<proteinExistence type="inferred from homology"/>
<dbReference type="Proteomes" id="UP001327219">
    <property type="component" value="Chromosome"/>
</dbReference>
<keyword evidence="7" id="KW-0456">Lyase</keyword>
<evidence type="ECO:0000256" key="6">
    <source>
        <dbReference type="ARBA" id="ARBA00022723"/>
    </source>
</evidence>
<evidence type="ECO:0000313" key="8">
    <source>
        <dbReference type="EMBL" id="WPX96422.1"/>
    </source>
</evidence>
<keyword evidence="9" id="KW-1185">Reference proteome</keyword>
<dbReference type="PANTHER" id="PTHR21327">
    <property type="entry name" value="GTP CYCLOHYDROLASE II-RELATED"/>
    <property type="match status" value="1"/>
</dbReference>
<accession>A0ABZ0ULN6</accession>
<evidence type="ECO:0000256" key="1">
    <source>
        <dbReference type="ARBA" id="ARBA00002284"/>
    </source>
</evidence>
<keyword evidence="5 7" id="KW-0686">Riboflavin biosynthesis</keyword>
<keyword evidence="6 7" id="KW-0479">Metal-binding</keyword>
<dbReference type="SUPFAM" id="SSF55821">
    <property type="entry name" value="YrdC/RibB"/>
    <property type="match status" value="1"/>
</dbReference>
<comment type="function">
    <text evidence="1 7">Catalyzes the conversion of D-ribulose 5-phosphate to formate and 3,4-dihydroxy-2-butanone 4-phosphate.</text>
</comment>
<comment type="catalytic activity">
    <reaction evidence="7">
        <text>D-ribulose 5-phosphate = (2S)-2-hydroxy-3-oxobutyl phosphate + formate + H(+)</text>
        <dbReference type="Rhea" id="RHEA:18457"/>
        <dbReference type="ChEBI" id="CHEBI:15378"/>
        <dbReference type="ChEBI" id="CHEBI:15740"/>
        <dbReference type="ChEBI" id="CHEBI:58121"/>
        <dbReference type="ChEBI" id="CHEBI:58830"/>
        <dbReference type="EC" id="4.1.99.12"/>
    </reaction>
</comment>
<dbReference type="InterPro" id="IPR017945">
    <property type="entry name" value="DHBP_synth_RibB-like_a/b_dom"/>
</dbReference>
<gene>
    <name evidence="8" type="ORF">Bandiella_00536</name>
</gene>
<organism evidence="8 9">
    <name type="scientific">Candidatus Bandiella euplotis</name>
    <dbReference type="NCBI Taxonomy" id="1664265"/>
    <lineage>
        <taxon>Bacteria</taxon>
        <taxon>Pseudomonadati</taxon>
        <taxon>Pseudomonadota</taxon>
        <taxon>Alphaproteobacteria</taxon>
        <taxon>Rickettsiales</taxon>
        <taxon>Candidatus Midichloriaceae</taxon>
        <taxon>Candidatus Bandiella</taxon>
    </lineage>
</organism>
<comment type="subunit">
    <text evidence="7">Homodimer.</text>
</comment>
<evidence type="ECO:0000256" key="7">
    <source>
        <dbReference type="RuleBase" id="RU003843"/>
    </source>
</evidence>
<dbReference type="Pfam" id="PF00926">
    <property type="entry name" value="DHBP_synthase"/>
    <property type="match status" value="1"/>
</dbReference>
<evidence type="ECO:0000256" key="3">
    <source>
        <dbReference type="ARBA" id="ARBA00012153"/>
    </source>
</evidence>